<dbReference type="EMBL" id="CM017877">
    <property type="protein sequence ID" value="KAG1347265.1"/>
    <property type="molecule type" value="Genomic_DNA"/>
</dbReference>
<dbReference type="Proteomes" id="UP000797356">
    <property type="component" value="Chromosome 6"/>
</dbReference>
<dbReference type="AlphaFoldDB" id="A0A8K0IC47"/>
<reference evidence="2" key="1">
    <citation type="journal article" date="2017" name="Gigascience">
        <title>The genome draft of coconut (Cocos nucifera).</title>
        <authorList>
            <person name="Xiao Y."/>
            <person name="Xu P."/>
            <person name="Fan H."/>
            <person name="Baudouin L."/>
            <person name="Xia W."/>
            <person name="Bocs S."/>
            <person name="Xu J."/>
            <person name="Li Q."/>
            <person name="Guo A."/>
            <person name="Zhou L."/>
            <person name="Li J."/>
            <person name="Wu Y."/>
            <person name="Ma Z."/>
            <person name="Armero A."/>
            <person name="Issali A.E."/>
            <person name="Liu N."/>
            <person name="Peng M."/>
            <person name="Yang Y."/>
        </authorList>
    </citation>
    <scope>NUCLEOTIDE SEQUENCE</scope>
    <source>
        <tissue evidence="2">Spear leaf of Hainan Tall coconut</tissue>
    </source>
</reference>
<gene>
    <name evidence="2" type="ORF">COCNU_06G010940</name>
</gene>
<evidence type="ECO:0000256" key="1">
    <source>
        <dbReference type="SAM" id="MobiDB-lite"/>
    </source>
</evidence>
<proteinExistence type="predicted"/>
<feature type="compositionally biased region" description="Basic and acidic residues" evidence="1">
    <location>
        <begin position="36"/>
        <end position="48"/>
    </location>
</feature>
<organism evidence="2 3">
    <name type="scientific">Cocos nucifera</name>
    <name type="common">Coconut palm</name>
    <dbReference type="NCBI Taxonomy" id="13894"/>
    <lineage>
        <taxon>Eukaryota</taxon>
        <taxon>Viridiplantae</taxon>
        <taxon>Streptophyta</taxon>
        <taxon>Embryophyta</taxon>
        <taxon>Tracheophyta</taxon>
        <taxon>Spermatophyta</taxon>
        <taxon>Magnoliopsida</taxon>
        <taxon>Liliopsida</taxon>
        <taxon>Arecaceae</taxon>
        <taxon>Arecoideae</taxon>
        <taxon>Cocoseae</taxon>
        <taxon>Attaleinae</taxon>
        <taxon>Cocos</taxon>
    </lineage>
</organism>
<comment type="caution">
    <text evidence="2">The sequence shown here is derived from an EMBL/GenBank/DDBJ whole genome shotgun (WGS) entry which is preliminary data.</text>
</comment>
<accession>A0A8K0IC47</accession>
<evidence type="ECO:0000313" key="3">
    <source>
        <dbReference type="Proteomes" id="UP000797356"/>
    </source>
</evidence>
<reference evidence="2" key="2">
    <citation type="submission" date="2019-07" db="EMBL/GenBank/DDBJ databases">
        <authorList>
            <person name="Yang Y."/>
            <person name="Bocs S."/>
            <person name="Baudouin L."/>
        </authorList>
    </citation>
    <scope>NUCLEOTIDE SEQUENCE</scope>
    <source>
        <tissue evidence="2">Spear leaf of Hainan Tall coconut</tissue>
    </source>
</reference>
<name>A0A8K0IC47_COCNU</name>
<feature type="region of interest" description="Disordered" evidence="1">
    <location>
        <begin position="1"/>
        <end position="63"/>
    </location>
</feature>
<keyword evidence="3" id="KW-1185">Reference proteome</keyword>
<protein>
    <submittedName>
        <fullName evidence="2">Uncharacterized protein</fullName>
    </submittedName>
</protein>
<evidence type="ECO:0000313" key="2">
    <source>
        <dbReference type="EMBL" id="KAG1347265.1"/>
    </source>
</evidence>
<sequence>MGGEARTTVLMCPHSRLGTGGEPRPSTSKVKGPVRKGRDGGRSEDDGPHVPPQPARNRRRTSS</sequence>